<evidence type="ECO:0000256" key="3">
    <source>
        <dbReference type="ARBA" id="ARBA00022989"/>
    </source>
</evidence>
<evidence type="ECO:0000313" key="8">
    <source>
        <dbReference type="Proteomes" id="UP000614058"/>
    </source>
</evidence>
<feature type="domain" description="Bacterial virulence protein VirB8" evidence="6">
    <location>
        <begin position="32"/>
        <end position="241"/>
    </location>
</feature>
<evidence type="ECO:0000313" key="7">
    <source>
        <dbReference type="EMBL" id="MBK0395934.1"/>
    </source>
</evidence>
<evidence type="ECO:0000256" key="1">
    <source>
        <dbReference type="ARBA" id="ARBA00004167"/>
    </source>
</evidence>
<keyword evidence="3 5" id="KW-1133">Transmembrane helix</keyword>
<dbReference type="Gene3D" id="3.10.450.230">
    <property type="entry name" value="VirB8 protein"/>
    <property type="match status" value="1"/>
</dbReference>
<gene>
    <name evidence="7" type="ORF">JDW22_04885</name>
</gene>
<sequence length="244" mass="27703">MFKKNKNPNNEPAKALSRKELDKEAKAYMQSAKQFEQSEIERTRKFAKFAWISAGLCLFVAGAAVFAVAGLTPLKTAVPFVIRVDNSTGATDIVSIMKTKEESYGEVVDKYWLAKYVRDREGYDWYTLQASYNATMLLSDVQEQEKISKIFNHPTAAPHKVLKDKFRVEIEITSISFIAKETAQVRFTKQVVPLYEGDSKPAPEKYIATIGYEYRSAPQDESDRLINPLGFQVMSYRADPEKAE</sequence>
<proteinExistence type="predicted"/>
<comment type="subcellular location">
    <subcellularLocation>
        <location evidence="1">Membrane</location>
        <topology evidence="1">Single-pass membrane protein</topology>
    </subcellularLocation>
</comment>
<dbReference type="InterPro" id="IPR007430">
    <property type="entry name" value="VirB8"/>
</dbReference>
<dbReference type="EMBL" id="JAEHNZ010000002">
    <property type="protein sequence ID" value="MBK0395934.1"/>
    <property type="molecule type" value="Genomic_DNA"/>
</dbReference>
<keyword evidence="2 5" id="KW-0812">Transmembrane</keyword>
<feature type="transmembrane region" description="Helical" evidence="5">
    <location>
        <begin position="49"/>
        <end position="71"/>
    </location>
</feature>
<evidence type="ECO:0000259" key="6">
    <source>
        <dbReference type="Pfam" id="PF04335"/>
    </source>
</evidence>
<protein>
    <submittedName>
        <fullName evidence="7">Type IV secretion system protein</fullName>
    </submittedName>
</protein>
<reference evidence="7 8" key="1">
    <citation type="journal article" date="2021" name="Pathogens">
        <title>Isolation and Characterization of Kingella bonacorsii sp. nov., A Novel Kingella Species Detected in a Stable Periodontitis Subject.</title>
        <authorList>
            <person name="Antezack A."/>
            <person name="Boxberger M."/>
            <person name="Rolland C."/>
            <person name="Monnet-Corti V."/>
            <person name="La Scola B."/>
        </authorList>
    </citation>
    <scope>NUCLEOTIDE SEQUENCE [LARGE SCALE GENOMIC DNA]</scope>
    <source>
        <strain evidence="7 8">Marseille-Q4569</strain>
    </source>
</reference>
<dbReference type="SUPFAM" id="SSF54427">
    <property type="entry name" value="NTF2-like"/>
    <property type="match status" value="1"/>
</dbReference>
<evidence type="ECO:0000256" key="5">
    <source>
        <dbReference type="SAM" id="Phobius"/>
    </source>
</evidence>
<accession>A0ABS1BRR4</accession>
<organism evidence="7 8">
    <name type="scientific">Kingella bonacorsii</name>
    <dbReference type="NCBI Taxonomy" id="2796361"/>
    <lineage>
        <taxon>Bacteria</taxon>
        <taxon>Pseudomonadati</taxon>
        <taxon>Pseudomonadota</taxon>
        <taxon>Betaproteobacteria</taxon>
        <taxon>Neisseriales</taxon>
        <taxon>Neisseriaceae</taxon>
        <taxon>Kingella</taxon>
    </lineage>
</organism>
<dbReference type="InterPro" id="IPR032710">
    <property type="entry name" value="NTF2-like_dom_sf"/>
</dbReference>
<dbReference type="Pfam" id="PF04335">
    <property type="entry name" value="VirB8"/>
    <property type="match status" value="1"/>
</dbReference>
<comment type="caution">
    <text evidence="7">The sequence shown here is derived from an EMBL/GenBank/DDBJ whole genome shotgun (WGS) entry which is preliminary data.</text>
</comment>
<evidence type="ECO:0000256" key="4">
    <source>
        <dbReference type="ARBA" id="ARBA00023136"/>
    </source>
</evidence>
<keyword evidence="4 5" id="KW-0472">Membrane</keyword>
<name>A0ABS1BRR4_9NEIS</name>
<keyword evidence="8" id="KW-1185">Reference proteome</keyword>
<dbReference type="CDD" id="cd16424">
    <property type="entry name" value="VirB8"/>
    <property type="match status" value="1"/>
</dbReference>
<dbReference type="Proteomes" id="UP000614058">
    <property type="component" value="Unassembled WGS sequence"/>
</dbReference>
<dbReference type="PIRSF" id="PIRSF003299">
    <property type="entry name" value="VirB8_PtlE"/>
    <property type="match status" value="1"/>
</dbReference>
<evidence type="ECO:0000256" key="2">
    <source>
        <dbReference type="ARBA" id="ARBA00022692"/>
    </source>
</evidence>
<dbReference type="InterPro" id="IPR026264">
    <property type="entry name" value="VirB8/PtlE"/>
</dbReference>
<dbReference type="RefSeq" id="WP_200522056.1">
    <property type="nucleotide sequence ID" value="NZ_JAEHNZ010000002.1"/>
</dbReference>